<dbReference type="GO" id="GO:0003676">
    <property type="term" value="F:nucleic acid binding"/>
    <property type="evidence" value="ECO:0007669"/>
    <property type="project" value="InterPro"/>
</dbReference>
<protein>
    <submittedName>
        <fullName evidence="7">Uncharacterized protein</fullName>
    </submittedName>
</protein>
<feature type="compositionally biased region" description="Basic and acidic residues" evidence="6">
    <location>
        <begin position="113"/>
        <end position="123"/>
    </location>
</feature>
<name>A0AAE0FWT5_9CHLO</name>
<feature type="compositionally biased region" description="Basic and acidic residues" evidence="6">
    <location>
        <begin position="184"/>
        <end position="207"/>
    </location>
</feature>
<evidence type="ECO:0000256" key="4">
    <source>
        <dbReference type="ARBA" id="ARBA00022833"/>
    </source>
</evidence>
<keyword evidence="3" id="KW-0863">Zinc-finger</keyword>
<evidence type="ECO:0000256" key="6">
    <source>
        <dbReference type="SAM" id="MobiDB-lite"/>
    </source>
</evidence>
<reference evidence="7 8" key="1">
    <citation type="journal article" date="2015" name="Genome Biol. Evol.">
        <title>Comparative Genomics of a Bacterivorous Green Alga Reveals Evolutionary Causalities and Consequences of Phago-Mixotrophic Mode of Nutrition.</title>
        <authorList>
            <person name="Burns J.A."/>
            <person name="Paasch A."/>
            <person name="Narechania A."/>
            <person name="Kim E."/>
        </authorList>
    </citation>
    <scope>NUCLEOTIDE SEQUENCE [LARGE SCALE GENOMIC DNA]</scope>
    <source>
        <strain evidence="7 8">PLY_AMNH</strain>
    </source>
</reference>
<comment type="subcellular location">
    <subcellularLocation>
        <location evidence="1">Nucleus</location>
    </subcellularLocation>
</comment>
<proteinExistence type="predicted"/>
<dbReference type="AlphaFoldDB" id="A0AAE0FWT5"/>
<feature type="compositionally biased region" description="Pro residues" evidence="6">
    <location>
        <begin position="129"/>
        <end position="138"/>
    </location>
</feature>
<evidence type="ECO:0000256" key="2">
    <source>
        <dbReference type="ARBA" id="ARBA00022723"/>
    </source>
</evidence>
<keyword evidence="5" id="KW-0539">Nucleus</keyword>
<evidence type="ECO:0000313" key="7">
    <source>
        <dbReference type="EMBL" id="KAK3267521.1"/>
    </source>
</evidence>
<dbReference type="GO" id="GO:0008270">
    <property type="term" value="F:zinc ion binding"/>
    <property type="evidence" value="ECO:0007669"/>
    <property type="project" value="UniProtKB-KW"/>
</dbReference>
<gene>
    <name evidence="7" type="ORF">CYMTET_23930</name>
</gene>
<feature type="compositionally biased region" description="Basic and acidic residues" evidence="6">
    <location>
        <begin position="230"/>
        <end position="241"/>
    </location>
</feature>
<dbReference type="GO" id="GO:0044773">
    <property type="term" value="P:mitotic DNA damage checkpoint signaling"/>
    <property type="evidence" value="ECO:0007669"/>
    <property type="project" value="TreeGrafter"/>
</dbReference>
<organism evidence="7 8">
    <name type="scientific">Cymbomonas tetramitiformis</name>
    <dbReference type="NCBI Taxonomy" id="36881"/>
    <lineage>
        <taxon>Eukaryota</taxon>
        <taxon>Viridiplantae</taxon>
        <taxon>Chlorophyta</taxon>
        <taxon>Pyramimonadophyceae</taxon>
        <taxon>Pyramimonadales</taxon>
        <taxon>Pyramimonadaceae</taxon>
        <taxon>Cymbomonas</taxon>
    </lineage>
</organism>
<evidence type="ECO:0000256" key="3">
    <source>
        <dbReference type="ARBA" id="ARBA00022771"/>
    </source>
</evidence>
<dbReference type="InterPro" id="IPR040050">
    <property type="entry name" value="ZNF830-like"/>
</dbReference>
<feature type="compositionally biased region" description="Basic and acidic residues" evidence="6">
    <location>
        <begin position="1"/>
        <end position="20"/>
    </location>
</feature>
<evidence type="ECO:0000256" key="5">
    <source>
        <dbReference type="ARBA" id="ARBA00023242"/>
    </source>
</evidence>
<dbReference type="PANTHER" id="PTHR13278:SF0">
    <property type="entry name" value="ZINC FINGER PROTEIN 830"/>
    <property type="match status" value="1"/>
</dbReference>
<keyword evidence="2" id="KW-0479">Metal-binding</keyword>
<dbReference type="GO" id="GO:0033314">
    <property type="term" value="P:mitotic DNA replication checkpoint signaling"/>
    <property type="evidence" value="ECO:0007669"/>
    <property type="project" value="TreeGrafter"/>
</dbReference>
<accession>A0AAE0FWT5</accession>
<sequence length="326" mass="35316">MSSRADMKALFRQKQQERAKTSGAVAKPLSGKEQALLLKAKRKAERPAATTPAPPKPAPARAVPKSEQATFSMPPPPPRAKVETTAPVETDSPMPSALPADFFDTSSANKKQKINEDKVEARAVKATPPEAPAPQPSRPPKKSAPQGPPGVPPGFFDSAPGPQAGQKEEVAAESSNESKLPKGFFDDKEKDNAARGVVVEKKKPEDAYKEFQQAIEVDMKEMEELEEHEAEAAATERAERVEFEQKQQMSVVAEFRAESQKRIQELREKRNVARDIAKRQAKGRVSSSVPTPTLAACSTSEGGSDTTKPPRSNNLHVLLCPGPSKE</sequence>
<comment type="caution">
    <text evidence="7">The sequence shown here is derived from an EMBL/GenBank/DDBJ whole genome shotgun (WGS) entry which is preliminary data.</text>
</comment>
<dbReference type="PANTHER" id="PTHR13278">
    <property type="entry name" value="ZINC FINGER PROTEIN 830"/>
    <property type="match status" value="1"/>
</dbReference>
<feature type="region of interest" description="Disordered" evidence="6">
    <location>
        <begin position="222"/>
        <end position="241"/>
    </location>
</feature>
<dbReference type="EMBL" id="LGRX02012357">
    <property type="protein sequence ID" value="KAK3267521.1"/>
    <property type="molecule type" value="Genomic_DNA"/>
</dbReference>
<evidence type="ECO:0000313" key="8">
    <source>
        <dbReference type="Proteomes" id="UP001190700"/>
    </source>
</evidence>
<keyword evidence="8" id="KW-1185">Reference proteome</keyword>
<keyword evidence="4" id="KW-0862">Zinc</keyword>
<feature type="compositionally biased region" description="Polar residues" evidence="6">
    <location>
        <begin position="285"/>
        <end position="315"/>
    </location>
</feature>
<dbReference type="GO" id="GO:0005681">
    <property type="term" value="C:spliceosomal complex"/>
    <property type="evidence" value="ECO:0007669"/>
    <property type="project" value="InterPro"/>
</dbReference>
<feature type="region of interest" description="Disordered" evidence="6">
    <location>
        <begin position="1"/>
        <end position="207"/>
    </location>
</feature>
<dbReference type="GO" id="GO:0033260">
    <property type="term" value="P:nuclear DNA replication"/>
    <property type="evidence" value="ECO:0007669"/>
    <property type="project" value="TreeGrafter"/>
</dbReference>
<dbReference type="Proteomes" id="UP001190700">
    <property type="component" value="Unassembled WGS sequence"/>
</dbReference>
<feature type="region of interest" description="Disordered" evidence="6">
    <location>
        <begin position="271"/>
        <end position="326"/>
    </location>
</feature>
<evidence type="ECO:0000256" key="1">
    <source>
        <dbReference type="ARBA" id="ARBA00004123"/>
    </source>
</evidence>